<comment type="caution">
    <text evidence="4">The sequence shown here is derived from an EMBL/GenBank/DDBJ whole genome shotgun (WGS) entry which is preliminary data.</text>
</comment>
<dbReference type="AlphaFoldDB" id="A0A917TP59"/>
<reference evidence="4" key="2">
    <citation type="submission" date="2020-09" db="EMBL/GenBank/DDBJ databases">
        <authorList>
            <person name="Sun Q."/>
            <person name="Ohkuma M."/>
        </authorList>
    </citation>
    <scope>NUCLEOTIDE SEQUENCE</scope>
    <source>
        <strain evidence="4">JCM 19831</strain>
    </source>
</reference>
<name>A0A917TP59_9ACTN</name>
<evidence type="ECO:0000313" key="5">
    <source>
        <dbReference type="Proteomes" id="UP000642070"/>
    </source>
</evidence>
<dbReference type="InterPro" id="IPR002068">
    <property type="entry name" value="A-crystallin/Hsp20_dom"/>
</dbReference>
<keyword evidence="5" id="KW-1185">Reference proteome</keyword>
<dbReference type="InterPro" id="IPR008978">
    <property type="entry name" value="HSP20-like_chaperone"/>
</dbReference>
<evidence type="ECO:0000256" key="1">
    <source>
        <dbReference type="PROSITE-ProRule" id="PRU00285"/>
    </source>
</evidence>
<sequence length="154" mass="17135">MPVMRWDPFTALARLDQEFDSVVRHAFGAAAHGFVPPVEMATDGADVLITLEIPGVDTADVDIEVADRLLTVSGERKDRWADRRSDLLVREVRYGAFRRTFQLPEGVTADQVEAEADNGMLRLRLRDVTRPLPAPRKIAIRAGRSPRTIEGTAD</sequence>
<evidence type="ECO:0000259" key="3">
    <source>
        <dbReference type="PROSITE" id="PS01031"/>
    </source>
</evidence>
<dbReference type="PANTHER" id="PTHR11527">
    <property type="entry name" value="HEAT-SHOCK PROTEIN 20 FAMILY MEMBER"/>
    <property type="match status" value="1"/>
</dbReference>
<dbReference type="Proteomes" id="UP000642070">
    <property type="component" value="Unassembled WGS sequence"/>
</dbReference>
<feature type="domain" description="SHSP" evidence="3">
    <location>
        <begin position="29"/>
        <end position="143"/>
    </location>
</feature>
<dbReference type="Pfam" id="PF00011">
    <property type="entry name" value="HSP20"/>
    <property type="match status" value="1"/>
</dbReference>
<dbReference type="InterPro" id="IPR031107">
    <property type="entry name" value="Small_HSP"/>
</dbReference>
<evidence type="ECO:0000256" key="2">
    <source>
        <dbReference type="RuleBase" id="RU003616"/>
    </source>
</evidence>
<organism evidence="4 5">
    <name type="scientific">Dactylosporangium sucinum</name>
    <dbReference type="NCBI Taxonomy" id="1424081"/>
    <lineage>
        <taxon>Bacteria</taxon>
        <taxon>Bacillati</taxon>
        <taxon>Actinomycetota</taxon>
        <taxon>Actinomycetes</taxon>
        <taxon>Micromonosporales</taxon>
        <taxon>Micromonosporaceae</taxon>
        <taxon>Dactylosporangium</taxon>
    </lineage>
</organism>
<gene>
    <name evidence="4" type="ORF">GCM10007977_035880</name>
</gene>
<protein>
    <recommendedName>
        <fullName evidence="3">SHSP domain-containing protein</fullName>
    </recommendedName>
</protein>
<dbReference type="EMBL" id="BMPI01000015">
    <property type="protein sequence ID" value="GGM31463.1"/>
    <property type="molecule type" value="Genomic_DNA"/>
</dbReference>
<accession>A0A917TP59</accession>
<reference evidence="4" key="1">
    <citation type="journal article" date="2014" name="Int. J. Syst. Evol. Microbiol.">
        <title>Complete genome sequence of Corynebacterium casei LMG S-19264T (=DSM 44701T), isolated from a smear-ripened cheese.</title>
        <authorList>
            <consortium name="US DOE Joint Genome Institute (JGI-PGF)"/>
            <person name="Walter F."/>
            <person name="Albersmeier A."/>
            <person name="Kalinowski J."/>
            <person name="Ruckert C."/>
        </authorList>
    </citation>
    <scope>NUCLEOTIDE SEQUENCE</scope>
    <source>
        <strain evidence="4">JCM 19831</strain>
    </source>
</reference>
<dbReference type="PROSITE" id="PS01031">
    <property type="entry name" value="SHSP"/>
    <property type="match status" value="1"/>
</dbReference>
<dbReference type="SUPFAM" id="SSF49764">
    <property type="entry name" value="HSP20-like chaperones"/>
    <property type="match status" value="1"/>
</dbReference>
<proteinExistence type="inferred from homology"/>
<comment type="similarity">
    <text evidence="1 2">Belongs to the small heat shock protein (HSP20) family.</text>
</comment>
<dbReference type="RefSeq" id="WP_190250984.1">
    <property type="nucleotide sequence ID" value="NZ_BMPI01000015.1"/>
</dbReference>
<dbReference type="CDD" id="cd06464">
    <property type="entry name" value="ACD_sHsps-like"/>
    <property type="match status" value="1"/>
</dbReference>
<dbReference type="Gene3D" id="2.60.40.790">
    <property type="match status" value="1"/>
</dbReference>
<evidence type="ECO:0000313" key="4">
    <source>
        <dbReference type="EMBL" id="GGM31463.1"/>
    </source>
</evidence>